<comment type="caution">
    <text evidence="1">The sequence shown here is derived from an EMBL/GenBank/DDBJ whole genome shotgun (WGS) entry which is preliminary data.</text>
</comment>
<accession>A0A6P2CGS0</accession>
<keyword evidence="1" id="KW-0378">Hydrolase</keyword>
<dbReference type="SUPFAM" id="SSF53474">
    <property type="entry name" value="alpha/beta-Hydrolases"/>
    <property type="match status" value="1"/>
</dbReference>
<protein>
    <submittedName>
        <fullName evidence="1">Alpha/beta hydrolase</fullName>
    </submittedName>
</protein>
<evidence type="ECO:0000313" key="1">
    <source>
        <dbReference type="EMBL" id="TXG90158.1"/>
    </source>
</evidence>
<reference evidence="1 2" key="1">
    <citation type="submission" date="2018-07" db="EMBL/GenBank/DDBJ databases">
        <title>Genome sequence of Rhodococcus rhodnii ATCC 35071 from Rhodnius prolixus.</title>
        <authorList>
            <person name="Patel V."/>
            <person name="Vogel K.J."/>
        </authorList>
    </citation>
    <scope>NUCLEOTIDE SEQUENCE [LARGE SCALE GENOMIC DNA]</scope>
    <source>
        <strain evidence="1 2">ATCC 35071</strain>
    </source>
</reference>
<organism evidence="1 2">
    <name type="scientific">Rhodococcus rhodnii</name>
    <dbReference type="NCBI Taxonomy" id="38312"/>
    <lineage>
        <taxon>Bacteria</taxon>
        <taxon>Bacillati</taxon>
        <taxon>Actinomycetota</taxon>
        <taxon>Actinomycetes</taxon>
        <taxon>Mycobacteriales</taxon>
        <taxon>Nocardiaceae</taxon>
        <taxon>Rhodococcus</taxon>
    </lineage>
</organism>
<dbReference type="GO" id="GO:0016787">
    <property type="term" value="F:hydrolase activity"/>
    <property type="evidence" value="ECO:0007669"/>
    <property type="project" value="UniProtKB-KW"/>
</dbReference>
<dbReference type="EMBL" id="QRCM01000001">
    <property type="protein sequence ID" value="TXG90158.1"/>
    <property type="molecule type" value="Genomic_DNA"/>
</dbReference>
<dbReference type="AlphaFoldDB" id="A0A6P2CGS0"/>
<dbReference type="RefSeq" id="WP_010837463.1">
    <property type="nucleotide sequence ID" value="NZ_QRCM01000001.1"/>
</dbReference>
<sequence length="364" mass="38752">MHELTERAELVRLHSRAQGLSVAATERVLARIDTLDDGPTGWSTVWAEDARRSAAAGRTPDAVARYNLARFPFPHTPDGRAAHRRCVDLAADLLARRGAARIEVDGTAAWHLPAPDAADAPRLLVVCGGIVSIKEQWIGLAGLARRMSMGLLLTELPGVGENSARYGADAGARFGALLDAAAARERFSAAFALALSFGGTVALHAAAADRRIGGVASVGPPVRHFFEDMQWWSRVPQTTKDALAVTTGVAERDLPAALPALALTRGQLGDVRIPVTSVASLRDEIIPAADPIVLREELPDVRVVAFDDVHGSPAHLLDTRLLTMSALAAFASPPRPLLGRAARAALRVRRSERSLVGDREGAHR</sequence>
<evidence type="ECO:0000313" key="2">
    <source>
        <dbReference type="Proteomes" id="UP000471120"/>
    </source>
</evidence>
<gene>
    <name evidence="1" type="ORF">DW322_07915</name>
</gene>
<dbReference type="InterPro" id="IPR029058">
    <property type="entry name" value="AB_hydrolase_fold"/>
</dbReference>
<name>A0A6P2CGS0_9NOCA</name>
<dbReference type="Proteomes" id="UP000471120">
    <property type="component" value="Unassembled WGS sequence"/>
</dbReference>
<proteinExistence type="predicted"/>
<dbReference type="Gene3D" id="3.40.50.1820">
    <property type="entry name" value="alpha/beta hydrolase"/>
    <property type="match status" value="1"/>
</dbReference>